<dbReference type="Proteomes" id="UP001148838">
    <property type="component" value="Unassembled WGS sequence"/>
</dbReference>
<evidence type="ECO:0000256" key="8">
    <source>
        <dbReference type="ARBA" id="ARBA00023136"/>
    </source>
</evidence>
<organism evidence="11 12">
    <name type="scientific">Periplaneta americana</name>
    <name type="common">American cockroach</name>
    <name type="synonym">Blatta americana</name>
    <dbReference type="NCBI Taxonomy" id="6978"/>
    <lineage>
        <taxon>Eukaryota</taxon>
        <taxon>Metazoa</taxon>
        <taxon>Ecdysozoa</taxon>
        <taxon>Arthropoda</taxon>
        <taxon>Hexapoda</taxon>
        <taxon>Insecta</taxon>
        <taxon>Pterygota</taxon>
        <taxon>Neoptera</taxon>
        <taxon>Polyneoptera</taxon>
        <taxon>Dictyoptera</taxon>
        <taxon>Blattodea</taxon>
        <taxon>Blattoidea</taxon>
        <taxon>Blattidae</taxon>
        <taxon>Blattinae</taxon>
        <taxon>Periplaneta</taxon>
    </lineage>
</organism>
<evidence type="ECO:0000256" key="2">
    <source>
        <dbReference type="ARBA" id="ARBA00009726"/>
    </source>
</evidence>
<protein>
    <recommendedName>
        <fullName evidence="10">ABC transporter domain-containing protein</fullName>
    </recommendedName>
</protein>
<feature type="transmembrane region" description="Helical" evidence="9">
    <location>
        <begin position="198"/>
        <end position="218"/>
    </location>
</feature>
<keyword evidence="7 9" id="KW-1133">Transmembrane helix</keyword>
<dbReference type="Gene3D" id="1.20.1560.10">
    <property type="entry name" value="ABC transporter type 1, transmembrane domain"/>
    <property type="match status" value="1"/>
</dbReference>
<evidence type="ECO:0000256" key="9">
    <source>
        <dbReference type="SAM" id="Phobius"/>
    </source>
</evidence>
<reference evidence="11 12" key="1">
    <citation type="journal article" date="2022" name="Allergy">
        <title>Genome assembly and annotation of Periplaneta americana reveal a comprehensive cockroach allergen profile.</title>
        <authorList>
            <person name="Wang L."/>
            <person name="Xiong Q."/>
            <person name="Saelim N."/>
            <person name="Wang L."/>
            <person name="Nong W."/>
            <person name="Wan A.T."/>
            <person name="Shi M."/>
            <person name="Liu X."/>
            <person name="Cao Q."/>
            <person name="Hui J.H.L."/>
            <person name="Sookrung N."/>
            <person name="Leung T.F."/>
            <person name="Tungtrongchitr A."/>
            <person name="Tsui S.K.W."/>
        </authorList>
    </citation>
    <scope>NUCLEOTIDE SEQUENCE [LARGE SCALE GENOMIC DNA]</scope>
    <source>
        <strain evidence="11">PWHHKU_190912</strain>
    </source>
</reference>
<name>A0ABQ8S2V6_PERAM</name>
<feature type="transmembrane region" description="Helical" evidence="9">
    <location>
        <begin position="152"/>
        <end position="178"/>
    </location>
</feature>
<evidence type="ECO:0000313" key="12">
    <source>
        <dbReference type="Proteomes" id="UP001148838"/>
    </source>
</evidence>
<accession>A0ABQ8S2V6</accession>
<keyword evidence="3" id="KW-0813">Transport</keyword>
<evidence type="ECO:0000313" key="11">
    <source>
        <dbReference type="EMBL" id="KAJ4428180.1"/>
    </source>
</evidence>
<evidence type="ECO:0000256" key="5">
    <source>
        <dbReference type="ARBA" id="ARBA00022741"/>
    </source>
</evidence>
<keyword evidence="4 9" id="KW-0812">Transmembrane</keyword>
<comment type="subcellular location">
    <subcellularLocation>
        <location evidence="1">Membrane</location>
        <topology evidence="1">Multi-pass membrane protein</topology>
    </subcellularLocation>
</comment>
<dbReference type="PANTHER" id="PTHR24223">
    <property type="entry name" value="ATP-BINDING CASSETTE SUB-FAMILY C"/>
    <property type="match status" value="1"/>
</dbReference>
<dbReference type="InterPro" id="IPR036640">
    <property type="entry name" value="ABC1_TM_sf"/>
</dbReference>
<keyword evidence="6" id="KW-0067">ATP-binding</keyword>
<evidence type="ECO:0000256" key="7">
    <source>
        <dbReference type="ARBA" id="ARBA00022989"/>
    </source>
</evidence>
<sequence>MAGVCEGGNEPPGSVNAIMKLNLAVVQKAEVEDLLTSVTKDLKLFELLAVYCPYILEGPIIALIVSCILWDHLGASCLVGMALLLLLVPLQGKKISKLTMVAGPHTEKRLRFVKEIADGIVQIKQSAWEELFEKRLQHTRHKEASMLRKATFFHVLIAMAHSQGTNVMTLLSISTFVMLGNGYTVNKAFLTLCAIQALRIPLCLYFPLGVSVIIKVVATVDKIQKILLLDEYSGDNDRRLHREGPLYSRLILMDTSAKWDPYSTQCTLTHLNLGVQQGELLEIIGPEGGGKDKLEQVLQRNVGLKDLRTASDILAGKNTDLQCNVPVQLVSKMKYAPVTSVDVERSSSAYKFSSLLHLLMGELPPCSGKVTVNGHCVYCPQKPWIFPATLRKNITCGRPYQEERFKKVIEICGLEEDSHHFPDRDLTSVGDGGDITLSPTQRAKVNLARAVYQEADIYLLDNPLASMNLMTATIIFNKCILEFLKAKTVIMVVDRPRFLYKADQILILKDNLKGKKWNSLHHNPQLIPDLPRKSSVAAFRLATGHDCLAKHLHRIGIYQSPNCPLCNSNQEMDSEHLKICASVADHDNIFEKYCSARGQMTLLSNAWH</sequence>
<gene>
    <name evidence="11" type="ORF">ANN_24195</name>
</gene>
<dbReference type="SUPFAM" id="SSF90123">
    <property type="entry name" value="ABC transporter transmembrane region"/>
    <property type="match status" value="1"/>
</dbReference>
<feature type="transmembrane region" description="Helical" evidence="9">
    <location>
        <begin position="44"/>
        <end position="66"/>
    </location>
</feature>
<dbReference type="Pfam" id="PF00005">
    <property type="entry name" value="ABC_tran"/>
    <property type="match status" value="1"/>
</dbReference>
<evidence type="ECO:0000256" key="4">
    <source>
        <dbReference type="ARBA" id="ARBA00022692"/>
    </source>
</evidence>
<dbReference type="Gene3D" id="3.40.50.300">
    <property type="entry name" value="P-loop containing nucleotide triphosphate hydrolases"/>
    <property type="match status" value="1"/>
</dbReference>
<dbReference type="InterPro" id="IPR050173">
    <property type="entry name" value="ABC_transporter_C-like"/>
</dbReference>
<keyword evidence="5" id="KW-0547">Nucleotide-binding</keyword>
<dbReference type="PANTHER" id="PTHR24223:SF456">
    <property type="entry name" value="MULTIDRUG RESISTANCE-ASSOCIATED PROTEIN LETHAL(2)03659"/>
    <property type="match status" value="1"/>
</dbReference>
<evidence type="ECO:0000259" key="10">
    <source>
        <dbReference type="PROSITE" id="PS50893"/>
    </source>
</evidence>
<comment type="similarity">
    <text evidence="2">Belongs to the ABC transporter superfamily. ABCC family. Conjugate transporter (TC 3.A.1.208) subfamily.</text>
</comment>
<feature type="transmembrane region" description="Helical" evidence="9">
    <location>
        <begin position="72"/>
        <end position="90"/>
    </location>
</feature>
<keyword evidence="12" id="KW-1185">Reference proteome</keyword>
<evidence type="ECO:0000256" key="1">
    <source>
        <dbReference type="ARBA" id="ARBA00004141"/>
    </source>
</evidence>
<dbReference type="InterPro" id="IPR011527">
    <property type="entry name" value="ABC1_TM_dom"/>
</dbReference>
<proteinExistence type="inferred from homology"/>
<dbReference type="Pfam" id="PF00664">
    <property type="entry name" value="ABC_membrane"/>
    <property type="match status" value="1"/>
</dbReference>
<dbReference type="SUPFAM" id="SSF52540">
    <property type="entry name" value="P-loop containing nucleoside triphosphate hydrolases"/>
    <property type="match status" value="1"/>
</dbReference>
<evidence type="ECO:0000256" key="3">
    <source>
        <dbReference type="ARBA" id="ARBA00022448"/>
    </source>
</evidence>
<dbReference type="PROSITE" id="PS50893">
    <property type="entry name" value="ABC_TRANSPORTER_2"/>
    <property type="match status" value="1"/>
</dbReference>
<keyword evidence="8 9" id="KW-0472">Membrane</keyword>
<dbReference type="EMBL" id="JAJSOF020000037">
    <property type="protein sequence ID" value="KAJ4428180.1"/>
    <property type="molecule type" value="Genomic_DNA"/>
</dbReference>
<evidence type="ECO:0000256" key="6">
    <source>
        <dbReference type="ARBA" id="ARBA00022840"/>
    </source>
</evidence>
<dbReference type="InterPro" id="IPR027417">
    <property type="entry name" value="P-loop_NTPase"/>
</dbReference>
<comment type="caution">
    <text evidence="11">The sequence shown here is derived from an EMBL/GenBank/DDBJ whole genome shotgun (WGS) entry which is preliminary data.</text>
</comment>
<feature type="domain" description="ABC transporter" evidence="10">
    <location>
        <begin position="250"/>
        <end position="535"/>
    </location>
</feature>
<dbReference type="InterPro" id="IPR003439">
    <property type="entry name" value="ABC_transporter-like_ATP-bd"/>
</dbReference>